<dbReference type="InterPro" id="IPR002937">
    <property type="entry name" value="Amino_oxidase"/>
</dbReference>
<evidence type="ECO:0000313" key="2">
    <source>
        <dbReference type="EMBL" id="AGP39005.1"/>
    </source>
</evidence>
<accession>S4Y491</accession>
<reference evidence="2 3" key="1">
    <citation type="journal article" date="2013" name="Sci. Rep.">
        <title>Extraordinary expansion of a Sorangium cellulosum genome from an alkaline milieu.</title>
        <authorList>
            <person name="Han K."/>
            <person name="Li Z.F."/>
            <person name="Peng R."/>
            <person name="Zhu L.P."/>
            <person name="Zhou T."/>
            <person name="Wang L.G."/>
            <person name="Li S.G."/>
            <person name="Zhang X.B."/>
            <person name="Hu W."/>
            <person name="Wu Z.H."/>
            <person name="Qin N."/>
            <person name="Li Y.Z."/>
        </authorList>
    </citation>
    <scope>NUCLEOTIDE SEQUENCE [LARGE SCALE GENOMIC DNA]</scope>
    <source>
        <strain evidence="2 3">So0157-2</strain>
    </source>
</reference>
<dbReference type="AlphaFoldDB" id="S4Y491"/>
<dbReference type="Pfam" id="PF01593">
    <property type="entry name" value="Amino_oxidase"/>
    <property type="match status" value="1"/>
</dbReference>
<dbReference type="Pfam" id="PF13450">
    <property type="entry name" value="NAD_binding_8"/>
    <property type="match status" value="1"/>
</dbReference>
<organism evidence="2 3">
    <name type="scientific">Sorangium cellulosum So0157-2</name>
    <dbReference type="NCBI Taxonomy" id="1254432"/>
    <lineage>
        <taxon>Bacteria</taxon>
        <taxon>Pseudomonadati</taxon>
        <taxon>Myxococcota</taxon>
        <taxon>Polyangia</taxon>
        <taxon>Polyangiales</taxon>
        <taxon>Polyangiaceae</taxon>
        <taxon>Sorangium</taxon>
    </lineage>
</organism>
<dbReference type="GO" id="GO:0016491">
    <property type="term" value="F:oxidoreductase activity"/>
    <property type="evidence" value="ECO:0007669"/>
    <property type="project" value="InterPro"/>
</dbReference>
<protein>
    <recommendedName>
        <fullName evidence="1">Amine oxidase domain-containing protein</fullName>
    </recommendedName>
</protein>
<dbReference type="InterPro" id="IPR036188">
    <property type="entry name" value="FAD/NAD-bd_sf"/>
</dbReference>
<dbReference type="PATRIC" id="fig|1254432.3.peg.7642"/>
<proteinExistence type="predicted"/>
<dbReference type="PROSITE" id="PS51257">
    <property type="entry name" value="PROKAR_LIPOPROTEIN"/>
    <property type="match status" value="1"/>
</dbReference>
<sequence length="375" mass="38574">MAERAARGAAAWYTGAMRRVAIVGGGLAGCIVAFRRAAAGDRVTLVEAAPRLGGQLWTERTAGFVVEHGAEGFIARSEAVPALAGALGIAGDLVGQETHRSFGFDGAALRELAPGEAAAFLGFQVPRDELGKGIRTFRHGMEQLTETLARALASDERAEVRTSAAAASLARAAGGGFRLALAGGAEVDADAVVIATHAAGAAALLGEPARALRDAETLSSVTVSLAYPRAAIEHPLDGTGFVVAAGHQAHGFRACTFTTSKFVERAPAGHVALRLFFRPEPADLERMGDDAWAARAEASLARVLRVRGPAERAWVSRWSSALPVSTPAHAARVRETERALAGSGVLLAGSAFHGSGIDAAVRSAEAAAERVGALP</sequence>
<dbReference type="SUPFAM" id="SSF51905">
    <property type="entry name" value="FAD/NAD(P)-binding domain"/>
    <property type="match status" value="1"/>
</dbReference>
<feature type="domain" description="Amine oxidase" evidence="1">
    <location>
        <begin position="115"/>
        <end position="371"/>
    </location>
</feature>
<dbReference type="HOGENOM" id="CLU_009629_3_0_7"/>
<gene>
    <name evidence="2" type="ORF">SCE1572_33710</name>
</gene>
<evidence type="ECO:0000313" key="3">
    <source>
        <dbReference type="Proteomes" id="UP000014803"/>
    </source>
</evidence>
<dbReference type="KEGG" id="scu:SCE1572_33710"/>
<dbReference type="EMBL" id="CP003969">
    <property type="protein sequence ID" value="AGP39005.1"/>
    <property type="molecule type" value="Genomic_DNA"/>
</dbReference>
<dbReference type="Proteomes" id="UP000014803">
    <property type="component" value="Chromosome"/>
</dbReference>
<dbReference type="InterPro" id="IPR050464">
    <property type="entry name" value="Zeta_carotene_desat/Oxidored"/>
</dbReference>
<dbReference type="eggNOG" id="COG1232">
    <property type="taxonomic scope" value="Bacteria"/>
</dbReference>
<dbReference type="STRING" id="1254432.SCE1572_33710"/>
<evidence type="ECO:0000259" key="1">
    <source>
        <dbReference type="Pfam" id="PF01593"/>
    </source>
</evidence>
<dbReference type="SUPFAM" id="SSF54373">
    <property type="entry name" value="FAD-linked reductases, C-terminal domain"/>
    <property type="match status" value="1"/>
</dbReference>
<dbReference type="PANTHER" id="PTHR42923">
    <property type="entry name" value="PROTOPORPHYRINOGEN OXIDASE"/>
    <property type="match status" value="1"/>
</dbReference>
<name>S4Y491_SORCE</name>
<dbReference type="Gene3D" id="3.50.50.60">
    <property type="entry name" value="FAD/NAD(P)-binding domain"/>
    <property type="match status" value="2"/>
</dbReference>
<dbReference type="PANTHER" id="PTHR42923:SF3">
    <property type="entry name" value="PROTOPORPHYRINOGEN OXIDASE"/>
    <property type="match status" value="1"/>
</dbReference>